<feature type="transmembrane region" description="Helical" evidence="3">
    <location>
        <begin position="423"/>
        <end position="446"/>
    </location>
</feature>
<name>A0ABM1HW10_POLDO</name>
<dbReference type="PANTHER" id="PTHR11005">
    <property type="entry name" value="LYSOSOMAL ACID LIPASE-RELATED"/>
    <property type="match status" value="1"/>
</dbReference>
<feature type="signal peptide" evidence="4">
    <location>
        <begin position="1"/>
        <end position="17"/>
    </location>
</feature>
<evidence type="ECO:0000259" key="6">
    <source>
        <dbReference type="Pfam" id="PF04083"/>
    </source>
</evidence>
<dbReference type="PROSITE" id="PS00699">
    <property type="entry name" value="NITROGENASE_1_1"/>
    <property type="match status" value="1"/>
</dbReference>
<proteinExistence type="predicted"/>
<dbReference type="Gene3D" id="3.40.50.1820">
    <property type="entry name" value="alpha/beta hydrolase"/>
    <property type="match status" value="2"/>
</dbReference>
<feature type="domain" description="Partial AB-hydrolase lipase" evidence="6">
    <location>
        <begin position="57"/>
        <end position="113"/>
    </location>
</feature>
<keyword evidence="1" id="KW-0442">Lipid degradation</keyword>
<dbReference type="GeneID" id="107064237"/>
<organism evidence="7 8">
    <name type="scientific">Polistes dominula</name>
    <name type="common">European paper wasp</name>
    <name type="synonym">Vespa dominula</name>
    <dbReference type="NCBI Taxonomy" id="743375"/>
    <lineage>
        <taxon>Eukaryota</taxon>
        <taxon>Metazoa</taxon>
        <taxon>Ecdysozoa</taxon>
        <taxon>Arthropoda</taxon>
        <taxon>Hexapoda</taxon>
        <taxon>Insecta</taxon>
        <taxon>Pterygota</taxon>
        <taxon>Neoptera</taxon>
        <taxon>Endopterygota</taxon>
        <taxon>Hymenoptera</taxon>
        <taxon>Apocrita</taxon>
        <taxon>Aculeata</taxon>
        <taxon>Vespoidea</taxon>
        <taxon>Vespidae</taxon>
        <taxon>Polistinae</taxon>
        <taxon>Polistini</taxon>
        <taxon>Polistes</taxon>
    </lineage>
</organism>
<keyword evidence="2" id="KW-0443">Lipid metabolism</keyword>
<evidence type="ECO:0000256" key="3">
    <source>
        <dbReference type="SAM" id="Phobius"/>
    </source>
</evidence>
<feature type="chain" id="PRO_5045153780" evidence="4">
    <location>
        <begin position="18"/>
        <end position="820"/>
    </location>
</feature>
<evidence type="ECO:0000256" key="2">
    <source>
        <dbReference type="ARBA" id="ARBA00023098"/>
    </source>
</evidence>
<evidence type="ECO:0000256" key="4">
    <source>
        <dbReference type="SAM" id="SignalP"/>
    </source>
</evidence>
<dbReference type="Pfam" id="PF04083">
    <property type="entry name" value="Abhydro_lipase"/>
    <property type="match status" value="1"/>
</dbReference>
<sequence>MKLIALMVLMLFEYCSGRTSSFSLLKYILSSNGNELKKVRSESELIDDNTVLDFIGLVERHGYPAEEHKVITDDGYIITIHRVPYSPISNNTTKKPVVFIQHGLLTSSDLWVLWERERNLPFLLADKGYDVWIGNWRGNSYCRSHVNMTTENPNFWKFSYHDIGLHDIPKSIDYVLDYTNSKKLFYIGYSMGTTISYVMLSMKPSYNDKMRLVISLGPISYFKHKLPPLLDNLMKLVPQFKIMFEENGIYEILPQSKLMKSVGKYLCREKSIALPICTSLLFQISGHDSAQLNESTISYIMNYMPAGASTQSFYHYYQNYLTGNFEAYDYGYEDNLINYKTPKPPIYNVKKIVAPTALIYGLNDALSNEKGVTVLSKKLPNLVTCEAVPYEYFTHFDFFMAKDIRSLLLDRVLKLIQDFNSSLLIIFIISIISFDATIFIIETFLLQNSRWNIPLHFTELSKQHGYVAEEHMTITEDGYILFFHRILDSPKSNITNEIKPVVLLLHGALGCSNIWILFDSERSLAYLLADAGFDVWLGNTRGNIYGQGHVNFSTIDKEFWQYSIHEIALYDYPAVIDYILNYTKSERLYLIGHSMGTTASYILLSMKPIYNEKVQLLVSLAPVAYLRKSRFPFLIKIIVGIYPSILVFLEMEEIYGIKPNSFFNKILYLICSKESFLQFLCIFVTSTAFGLDPSYLNTTDLKTFYQYYPSGGSHYVMNHFVQNINLESFRQYDYGYENNLKQYKQHDLQEYDLTKITTPVALIYGKNDTFIDKKSLCKLYKSLPNAILKAVPRKYFSHMDFVLSKDLKTVVNDFIVKLLK</sequence>
<dbReference type="Proteomes" id="UP000694924">
    <property type="component" value="Unplaced"/>
</dbReference>
<dbReference type="InterPro" id="IPR000073">
    <property type="entry name" value="AB_hydrolase_1"/>
</dbReference>
<dbReference type="InterPro" id="IPR006693">
    <property type="entry name" value="AB_hydrolase_lipase"/>
</dbReference>
<protein>
    <submittedName>
        <fullName evidence="8">Uncharacterized protein LOC107064237</fullName>
    </submittedName>
</protein>
<keyword evidence="4" id="KW-0732">Signal</keyword>
<dbReference type="RefSeq" id="XP_015172147.1">
    <property type="nucleotide sequence ID" value="XM_015316661.1"/>
</dbReference>
<reference evidence="8" key="1">
    <citation type="submission" date="2025-08" db="UniProtKB">
        <authorList>
            <consortium name="RefSeq"/>
        </authorList>
    </citation>
    <scope>IDENTIFICATION</scope>
    <source>
        <tissue evidence="8">Whole body</tissue>
    </source>
</reference>
<evidence type="ECO:0000256" key="1">
    <source>
        <dbReference type="ARBA" id="ARBA00022963"/>
    </source>
</evidence>
<keyword evidence="3" id="KW-0812">Transmembrane</keyword>
<evidence type="ECO:0000259" key="5">
    <source>
        <dbReference type="Pfam" id="PF00561"/>
    </source>
</evidence>
<keyword evidence="3" id="KW-1133">Transmembrane helix</keyword>
<dbReference type="InterPro" id="IPR029058">
    <property type="entry name" value="AB_hydrolase_fold"/>
</dbReference>
<evidence type="ECO:0000313" key="8">
    <source>
        <dbReference type="RefSeq" id="XP_015172147.1"/>
    </source>
</evidence>
<keyword evidence="7" id="KW-1185">Reference proteome</keyword>
<feature type="domain" description="AB hydrolase-1" evidence="5">
    <location>
        <begin position="500"/>
        <end position="788"/>
    </location>
</feature>
<keyword evidence="3" id="KW-0472">Membrane</keyword>
<feature type="transmembrane region" description="Helical" evidence="3">
    <location>
        <begin position="630"/>
        <end position="649"/>
    </location>
</feature>
<gene>
    <name evidence="8" type="primary">LOC107064237</name>
</gene>
<evidence type="ECO:0000313" key="7">
    <source>
        <dbReference type="Proteomes" id="UP000694924"/>
    </source>
</evidence>
<dbReference type="SUPFAM" id="SSF53474">
    <property type="entry name" value="alpha/beta-Hydrolases"/>
    <property type="match status" value="2"/>
</dbReference>
<dbReference type="InterPro" id="IPR000318">
    <property type="entry name" value="Nase_comp1_CS"/>
</dbReference>
<accession>A0ABM1HW10</accession>
<dbReference type="Pfam" id="PF00561">
    <property type="entry name" value="Abhydrolase_1"/>
    <property type="match status" value="1"/>
</dbReference>